<comment type="caution">
    <text evidence="3">The sequence shown here is derived from an EMBL/GenBank/DDBJ whole genome shotgun (WGS) entry which is preliminary data.</text>
</comment>
<evidence type="ECO:0000313" key="4">
    <source>
        <dbReference type="Proteomes" id="UP001560573"/>
    </source>
</evidence>
<dbReference type="InterPro" id="IPR011006">
    <property type="entry name" value="CheY-like_superfamily"/>
</dbReference>
<dbReference type="Gene3D" id="3.40.50.2300">
    <property type="match status" value="1"/>
</dbReference>
<dbReference type="PANTHER" id="PTHR44520">
    <property type="entry name" value="RESPONSE REGULATOR RCP1-RELATED"/>
    <property type="match status" value="1"/>
</dbReference>
<feature type="domain" description="Response regulatory" evidence="2">
    <location>
        <begin position="4"/>
        <end position="128"/>
    </location>
</feature>
<sequence length="130" mass="14730">MRLTICVVDDDKVYQFAVRKTIEATGMADSVLTFSNGAEAISYLETHKSSSDLPDIIFLDINMPVMNGWQFLENYARISLGKNIPVYMVSSSIDEHDINKSRQYQSVADYILKPVHKEKFSQLLASIPHN</sequence>
<dbReference type="PROSITE" id="PS50110">
    <property type="entry name" value="RESPONSE_REGULATORY"/>
    <property type="match status" value="1"/>
</dbReference>
<evidence type="ECO:0000313" key="3">
    <source>
        <dbReference type="EMBL" id="MEX6689136.1"/>
    </source>
</evidence>
<protein>
    <submittedName>
        <fullName evidence="3">Response regulator</fullName>
    </submittedName>
</protein>
<keyword evidence="1" id="KW-0597">Phosphoprotein</keyword>
<organism evidence="3 4">
    <name type="scientific">Danxiaibacter flavus</name>
    <dbReference type="NCBI Taxonomy" id="3049108"/>
    <lineage>
        <taxon>Bacteria</taxon>
        <taxon>Pseudomonadati</taxon>
        <taxon>Bacteroidota</taxon>
        <taxon>Chitinophagia</taxon>
        <taxon>Chitinophagales</taxon>
        <taxon>Chitinophagaceae</taxon>
        <taxon>Danxiaibacter</taxon>
    </lineage>
</organism>
<evidence type="ECO:0000256" key="1">
    <source>
        <dbReference type="PROSITE-ProRule" id="PRU00169"/>
    </source>
</evidence>
<dbReference type="SUPFAM" id="SSF52172">
    <property type="entry name" value="CheY-like"/>
    <property type="match status" value="1"/>
</dbReference>
<feature type="modified residue" description="4-aspartylphosphate" evidence="1">
    <location>
        <position position="60"/>
    </location>
</feature>
<accession>A0ABV3ZGW0</accession>
<dbReference type="InterPro" id="IPR001789">
    <property type="entry name" value="Sig_transdc_resp-reg_receiver"/>
</dbReference>
<dbReference type="RefSeq" id="WP_369330544.1">
    <property type="nucleotide sequence ID" value="NZ_JAULBC010000005.1"/>
</dbReference>
<dbReference type="Proteomes" id="UP001560573">
    <property type="component" value="Unassembled WGS sequence"/>
</dbReference>
<dbReference type="InterPro" id="IPR052893">
    <property type="entry name" value="TCS_response_regulator"/>
</dbReference>
<dbReference type="SMART" id="SM00448">
    <property type="entry name" value="REC"/>
    <property type="match status" value="1"/>
</dbReference>
<dbReference type="EMBL" id="JAULBC010000005">
    <property type="protein sequence ID" value="MEX6689136.1"/>
    <property type="molecule type" value="Genomic_DNA"/>
</dbReference>
<name>A0ABV3ZGW0_9BACT</name>
<gene>
    <name evidence="3" type="ORF">QTN47_16625</name>
</gene>
<reference evidence="3 4" key="1">
    <citation type="submission" date="2023-07" db="EMBL/GenBank/DDBJ databases">
        <authorList>
            <person name="Lian W.-H."/>
        </authorList>
    </citation>
    <scope>NUCLEOTIDE SEQUENCE [LARGE SCALE GENOMIC DNA]</scope>
    <source>
        <strain evidence="3 4">SYSU DXS3180</strain>
    </source>
</reference>
<evidence type="ECO:0000259" key="2">
    <source>
        <dbReference type="PROSITE" id="PS50110"/>
    </source>
</evidence>
<dbReference type="PANTHER" id="PTHR44520:SF2">
    <property type="entry name" value="RESPONSE REGULATOR RCP1"/>
    <property type="match status" value="1"/>
</dbReference>
<dbReference type="Pfam" id="PF00072">
    <property type="entry name" value="Response_reg"/>
    <property type="match status" value="1"/>
</dbReference>
<proteinExistence type="predicted"/>
<keyword evidence="4" id="KW-1185">Reference proteome</keyword>